<sequence length="249" mass="27913">MPFTFSHPAAIFPFLKLPKKWRSMTGLVVGSMVPDFEKFLRMSEHDPYSHTWKSLFYFNLPLGLLLAFVFHGLVRDALLQHLPRFLRLRFSRYVGFDWVGYFKRNHLVVALSVLVGAASHLAWDSFTHDGGWGVRLFPGLKQEVLSGLFSMKCYALLQKITSMAGGLAMVWFILLLPKGIEKTPPPKSTRFWGTVAAVALAVMAVRSQVGTGVEIDSLYNLSIVGISAGLTSLVLSPVLLRFWNNVQQP</sequence>
<feature type="transmembrane region" description="Helical" evidence="1">
    <location>
        <begin position="55"/>
        <end position="74"/>
    </location>
</feature>
<protein>
    <recommendedName>
        <fullName evidence="4">DUF4184 family protein</fullName>
    </recommendedName>
</protein>
<dbReference type="Proteomes" id="UP000563094">
    <property type="component" value="Unassembled WGS sequence"/>
</dbReference>
<name>A0A839GJL2_9BACT</name>
<dbReference type="AlphaFoldDB" id="A0A839GJL2"/>
<proteinExistence type="predicted"/>
<evidence type="ECO:0000313" key="2">
    <source>
        <dbReference type="EMBL" id="MBA9076959.1"/>
    </source>
</evidence>
<feature type="transmembrane region" description="Helical" evidence="1">
    <location>
        <begin position="106"/>
        <end position="123"/>
    </location>
</feature>
<accession>A0A839GJL2</accession>
<gene>
    <name evidence="2" type="ORF">FHS90_001667</name>
</gene>
<keyword evidence="1" id="KW-1133">Transmembrane helix</keyword>
<keyword evidence="1" id="KW-0472">Membrane</keyword>
<keyword evidence="1" id="KW-0812">Transmembrane</keyword>
<reference evidence="2 3" key="1">
    <citation type="submission" date="2020-08" db="EMBL/GenBank/DDBJ databases">
        <title>Genomic Encyclopedia of Type Strains, Phase IV (KMG-IV): sequencing the most valuable type-strain genomes for metagenomic binning, comparative biology and taxonomic classification.</title>
        <authorList>
            <person name="Goeker M."/>
        </authorList>
    </citation>
    <scope>NUCLEOTIDE SEQUENCE [LARGE SCALE GENOMIC DNA]</scope>
    <source>
        <strain evidence="2 3">DSM 29854</strain>
    </source>
</reference>
<dbReference type="Pfam" id="PF13803">
    <property type="entry name" value="DUF4184"/>
    <property type="match status" value="1"/>
</dbReference>
<evidence type="ECO:0008006" key="4">
    <source>
        <dbReference type="Google" id="ProtNLM"/>
    </source>
</evidence>
<comment type="caution">
    <text evidence="2">The sequence shown here is derived from an EMBL/GenBank/DDBJ whole genome shotgun (WGS) entry which is preliminary data.</text>
</comment>
<feature type="transmembrane region" description="Helical" evidence="1">
    <location>
        <begin position="189"/>
        <end position="209"/>
    </location>
</feature>
<evidence type="ECO:0000256" key="1">
    <source>
        <dbReference type="SAM" id="Phobius"/>
    </source>
</evidence>
<keyword evidence="3" id="KW-1185">Reference proteome</keyword>
<dbReference type="RefSeq" id="WP_182512634.1">
    <property type="nucleotide sequence ID" value="NZ_JACJIQ010000005.1"/>
</dbReference>
<dbReference type="InterPro" id="IPR025238">
    <property type="entry name" value="DUF4184"/>
</dbReference>
<organism evidence="2 3">
    <name type="scientific">Rufibacter quisquiliarum</name>
    <dbReference type="NCBI Taxonomy" id="1549639"/>
    <lineage>
        <taxon>Bacteria</taxon>
        <taxon>Pseudomonadati</taxon>
        <taxon>Bacteroidota</taxon>
        <taxon>Cytophagia</taxon>
        <taxon>Cytophagales</taxon>
        <taxon>Hymenobacteraceae</taxon>
        <taxon>Rufibacter</taxon>
    </lineage>
</organism>
<evidence type="ECO:0000313" key="3">
    <source>
        <dbReference type="Proteomes" id="UP000563094"/>
    </source>
</evidence>
<feature type="transmembrane region" description="Helical" evidence="1">
    <location>
        <begin position="221"/>
        <end position="243"/>
    </location>
</feature>
<dbReference type="EMBL" id="JACJIQ010000005">
    <property type="protein sequence ID" value="MBA9076959.1"/>
    <property type="molecule type" value="Genomic_DNA"/>
</dbReference>
<feature type="transmembrane region" description="Helical" evidence="1">
    <location>
        <begin position="156"/>
        <end position="177"/>
    </location>
</feature>